<comment type="caution">
    <text evidence="5">The sequence shown here is derived from an EMBL/GenBank/DDBJ whole genome shotgun (WGS) entry which is preliminary data.</text>
</comment>
<dbReference type="AlphaFoldDB" id="A0AAV7HIP5"/>
<feature type="domain" description="Tify" evidence="4">
    <location>
        <begin position="200"/>
        <end position="235"/>
    </location>
</feature>
<dbReference type="GO" id="GO:0009611">
    <property type="term" value="P:response to wounding"/>
    <property type="evidence" value="ECO:0007669"/>
    <property type="project" value="UniProtKB-UniRule"/>
</dbReference>
<dbReference type="GO" id="GO:0005634">
    <property type="term" value="C:nucleus"/>
    <property type="evidence" value="ECO:0007669"/>
    <property type="project" value="UniProtKB-SubCell"/>
</dbReference>
<reference evidence="5 6" key="1">
    <citation type="journal article" date="2021" name="Hortic Res">
        <title>Chromosome-scale assembly of the Dendrobium chrysotoxum genome enhances the understanding of orchid evolution.</title>
        <authorList>
            <person name="Zhang Y."/>
            <person name="Zhang G.Q."/>
            <person name="Zhang D."/>
            <person name="Liu X.D."/>
            <person name="Xu X.Y."/>
            <person name="Sun W.H."/>
            <person name="Yu X."/>
            <person name="Zhu X."/>
            <person name="Wang Z.W."/>
            <person name="Zhao X."/>
            <person name="Zhong W.Y."/>
            <person name="Chen H."/>
            <person name="Yin W.L."/>
            <person name="Huang T."/>
            <person name="Niu S.C."/>
            <person name="Liu Z.J."/>
        </authorList>
    </citation>
    <scope>NUCLEOTIDE SEQUENCE [LARGE SCALE GENOMIC DNA]</scope>
    <source>
        <strain evidence="5">Lindl</strain>
    </source>
</reference>
<feature type="compositionally biased region" description="Basic and acidic residues" evidence="3">
    <location>
        <begin position="111"/>
        <end position="123"/>
    </location>
</feature>
<evidence type="ECO:0000256" key="3">
    <source>
        <dbReference type="SAM" id="MobiDB-lite"/>
    </source>
</evidence>
<accession>A0AAV7HIP5</accession>
<evidence type="ECO:0000259" key="4">
    <source>
        <dbReference type="PROSITE" id="PS51320"/>
    </source>
</evidence>
<protein>
    <recommendedName>
        <fullName evidence="2">Protein TIFY</fullName>
    </recommendedName>
    <alternativeName>
        <fullName evidence="2">Jasmonate ZIM domain-containing protein</fullName>
    </alternativeName>
</protein>
<comment type="domain">
    <text evidence="2">The jas domain is required for interaction with COI1.</text>
</comment>
<proteinExistence type="inferred from homology"/>
<dbReference type="GO" id="GO:0031347">
    <property type="term" value="P:regulation of defense response"/>
    <property type="evidence" value="ECO:0007669"/>
    <property type="project" value="UniProtKB-UniRule"/>
</dbReference>
<dbReference type="PROSITE" id="PS51320">
    <property type="entry name" value="TIFY"/>
    <property type="match status" value="1"/>
</dbReference>
<keyword evidence="2" id="KW-0539">Nucleus</keyword>
<dbReference type="SMART" id="SM00979">
    <property type="entry name" value="TIFY"/>
    <property type="match status" value="1"/>
</dbReference>
<dbReference type="EMBL" id="JAGFBR010000004">
    <property type="protein sequence ID" value="KAH0467687.1"/>
    <property type="molecule type" value="Genomic_DNA"/>
</dbReference>
<evidence type="ECO:0000313" key="5">
    <source>
        <dbReference type="EMBL" id="KAH0467687.1"/>
    </source>
</evidence>
<dbReference type="GO" id="GO:2000022">
    <property type="term" value="P:regulation of jasmonic acid mediated signaling pathway"/>
    <property type="evidence" value="ECO:0007669"/>
    <property type="project" value="UniProtKB-UniRule"/>
</dbReference>
<comment type="function">
    <text evidence="2">Repressor of jasmonate responses.</text>
</comment>
<feature type="region of interest" description="Disordered" evidence="3">
    <location>
        <begin position="75"/>
        <end position="132"/>
    </location>
</feature>
<dbReference type="PANTHER" id="PTHR33077">
    <property type="entry name" value="PROTEIN TIFY 4A-RELATED-RELATED"/>
    <property type="match status" value="1"/>
</dbReference>
<dbReference type="PANTHER" id="PTHR33077:SF60">
    <property type="entry name" value="TIFY DOMAIN-CONTAINING PROTEIN"/>
    <property type="match status" value="1"/>
</dbReference>
<organism evidence="5 6">
    <name type="scientific">Dendrobium chrysotoxum</name>
    <name type="common">Orchid</name>
    <dbReference type="NCBI Taxonomy" id="161865"/>
    <lineage>
        <taxon>Eukaryota</taxon>
        <taxon>Viridiplantae</taxon>
        <taxon>Streptophyta</taxon>
        <taxon>Embryophyta</taxon>
        <taxon>Tracheophyta</taxon>
        <taxon>Spermatophyta</taxon>
        <taxon>Magnoliopsida</taxon>
        <taxon>Liliopsida</taxon>
        <taxon>Asparagales</taxon>
        <taxon>Orchidaceae</taxon>
        <taxon>Epidendroideae</taxon>
        <taxon>Malaxideae</taxon>
        <taxon>Dendrobiinae</taxon>
        <taxon>Dendrobium</taxon>
    </lineage>
</organism>
<comment type="subcellular location">
    <subcellularLocation>
        <location evidence="2">Nucleus</location>
    </subcellularLocation>
</comment>
<sequence>MNPDVVPMAKSLLEKPLNLLTEDDIAQITREECRRFLKDRGMRRPSWNKSQTIQQVISLKALLEGRSDLDDLSAAARVRRKPRSSSPPHTSLPSPSKDAGGSSDSRSAPPQEKDPSPYRRKDPMPPPFTAGDVPCLLSASGKSLLPQQNHSPHPRYSLSRLPFPLHQLISLDAGESANLHLLVFSPILLGFSRALCRTFADAPSEQLTIFYGGKVNVYDGVPSAKAREIMQLAANPDPYDAATIAPISSGPPLLNRFAPAYTSPIWAGPSTGARSCINTPAGNPTAVYLFFLVLLFANIRPPNLHRTAVTVQESCSETLRTASSREGPRGNQCPVLVATEGWLVGRGHTTQHTSSLAYAPLLFMSGPVAVPLVA</sequence>
<keyword evidence="2" id="KW-1184">Jasmonic acid signaling pathway</keyword>
<keyword evidence="6" id="KW-1185">Reference proteome</keyword>
<evidence type="ECO:0000256" key="1">
    <source>
        <dbReference type="ARBA" id="ARBA00008614"/>
    </source>
</evidence>
<name>A0AAV7HIP5_DENCH</name>
<evidence type="ECO:0000313" key="6">
    <source>
        <dbReference type="Proteomes" id="UP000775213"/>
    </source>
</evidence>
<evidence type="ECO:0000256" key="2">
    <source>
        <dbReference type="RuleBase" id="RU369065"/>
    </source>
</evidence>
<dbReference type="InterPro" id="IPR010399">
    <property type="entry name" value="Tify_dom"/>
</dbReference>
<dbReference type="Pfam" id="PF06200">
    <property type="entry name" value="tify"/>
    <property type="match status" value="1"/>
</dbReference>
<gene>
    <name evidence="5" type="ORF">IEQ34_002720</name>
</gene>
<comment type="similarity">
    <text evidence="1 2">Belongs to the TIFY/JAZ family.</text>
</comment>
<dbReference type="InterPro" id="IPR040390">
    <property type="entry name" value="TIFY/JAZ"/>
</dbReference>
<feature type="compositionally biased region" description="Low complexity" evidence="3">
    <location>
        <begin position="84"/>
        <end position="96"/>
    </location>
</feature>
<dbReference type="Proteomes" id="UP000775213">
    <property type="component" value="Unassembled WGS sequence"/>
</dbReference>